<accession>A0A1I0BIB9</accession>
<dbReference type="EMBL" id="FOHI01000003">
    <property type="protein sequence ID" value="SET06356.1"/>
    <property type="molecule type" value="Genomic_DNA"/>
</dbReference>
<evidence type="ECO:0000313" key="1">
    <source>
        <dbReference type="EMBL" id="SET06356.1"/>
    </source>
</evidence>
<reference evidence="1 2" key="1">
    <citation type="submission" date="2016-10" db="EMBL/GenBank/DDBJ databases">
        <authorList>
            <person name="de Groot N.N."/>
        </authorList>
    </citation>
    <scope>NUCLEOTIDE SEQUENCE [LARGE SCALE GENOMIC DNA]</scope>
    <source>
        <strain evidence="1 2">Nl7</strain>
    </source>
</reference>
<gene>
    <name evidence="1" type="ORF">SAMN05216412_10319</name>
</gene>
<dbReference type="AlphaFoldDB" id="A0A1I0BIB9"/>
<evidence type="ECO:0000313" key="2">
    <source>
        <dbReference type="Proteomes" id="UP000183339"/>
    </source>
</evidence>
<dbReference type="Proteomes" id="UP000183339">
    <property type="component" value="Unassembled WGS sequence"/>
</dbReference>
<name>A0A1I0BIB9_9PROT</name>
<dbReference type="RefSeq" id="WP_074705795.1">
    <property type="nucleotide sequence ID" value="NZ_FOHI01000003.1"/>
</dbReference>
<sequence>MTLAWSKSDEQGRLPAREIPRNCGQLLGRLDALLPFLYIAQYGASGRDLRARMTDIVPGLFAVGARTSGDRPGIAPRVGLILPLRLCRDEKARAALQEIPVLIGDQEHLTLSDKRRAVQAKLHEAFRGDLMIADKESLDGFFAFKPGPGLFRRLHESFDYVTEVIDNPAGIIRVTGMARFHWSTYGELMEWYHDQRGSDRLGAWSALTPFFVSGNTGALHSYSTDRWARAGLITPAGEPFKWFVIRPGLPDARISIQLEMQEYGWAKLHLTLDAVTATIYLSDVFDPFNELIAWGREIDEGDLPVQIEIDEEGQEAVLTVLRPENPERVLLRVTRKYSDEVLLEGITARATLAAALKAELRRFFTTEFDPEHWDMGRDDDPEDDYIQTKDRVLNHAWLAQEE</sequence>
<protein>
    <submittedName>
        <fullName evidence="1">Uncharacterized protein</fullName>
    </submittedName>
</protein>
<organism evidence="1 2">
    <name type="scientific">Nitrosospira multiformis</name>
    <dbReference type="NCBI Taxonomy" id="1231"/>
    <lineage>
        <taxon>Bacteria</taxon>
        <taxon>Pseudomonadati</taxon>
        <taxon>Pseudomonadota</taxon>
        <taxon>Betaproteobacteria</taxon>
        <taxon>Nitrosomonadales</taxon>
        <taxon>Nitrosomonadaceae</taxon>
        <taxon>Nitrosospira</taxon>
    </lineage>
</organism>
<proteinExistence type="predicted"/>
<dbReference type="OrthoDB" id="9178076at2"/>